<dbReference type="PANTHER" id="PTHR43280">
    <property type="entry name" value="ARAC-FAMILY TRANSCRIPTIONAL REGULATOR"/>
    <property type="match status" value="1"/>
</dbReference>
<dbReference type="GO" id="GO:0043565">
    <property type="term" value="F:sequence-specific DNA binding"/>
    <property type="evidence" value="ECO:0007669"/>
    <property type="project" value="InterPro"/>
</dbReference>
<proteinExistence type="predicted"/>
<dbReference type="PROSITE" id="PS01124">
    <property type="entry name" value="HTH_ARAC_FAMILY_2"/>
    <property type="match status" value="1"/>
</dbReference>
<feature type="domain" description="HTH araC/xylS-type" evidence="4">
    <location>
        <begin position="169"/>
        <end position="266"/>
    </location>
</feature>
<reference evidence="5" key="1">
    <citation type="submission" date="2019-08" db="EMBL/GenBank/DDBJ databases">
        <authorList>
            <person name="Kucharzyk K."/>
            <person name="Murdoch R.W."/>
            <person name="Higgins S."/>
            <person name="Loffler F."/>
        </authorList>
    </citation>
    <scope>NUCLEOTIDE SEQUENCE</scope>
</reference>
<dbReference type="SUPFAM" id="SSF46689">
    <property type="entry name" value="Homeodomain-like"/>
    <property type="match status" value="2"/>
</dbReference>
<dbReference type="EMBL" id="VSSQ01011870">
    <property type="protein sequence ID" value="MPM47901.1"/>
    <property type="molecule type" value="Genomic_DNA"/>
</dbReference>
<evidence type="ECO:0000313" key="5">
    <source>
        <dbReference type="EMBL" id="MPM47901.1"/>
    </source>
</evidence>
<evidence type="ECO:0000256" key="3">
    <source>
        <dbReference type="ARBA" id="ARBA00023163"/>
    </source>
</evidence>
<dbReference type="Pfam" id="PF12833">
    <property type="entry name" value="HTH_18"/>
    <property type="match status" value="1"/>
</dbReference>
<organism evidence="5">
    <name type="scientific">bioreactor metagenome</name>
    <dbReference type="NCBI Taxonomy" id="1076179"/>
    <lineage>
        <taxon>unclassified sequences</taxon>
        <taxon>metagenomes</taxon>
        <taxon>ecological metagenomes</taxon>
    </lineage>
</organism>
<dbReference type="GO" id="GO:0003700">
    <property type="term" value="F:DNA-binding transcription factor activity"/>
    <property type="evidence" value="ECO:0007669"/>
    <property type="project" value="InterPro"/>
</dbReference>
<evidence type="ECO:0000256" key="1">
    <source>
        <dbReference type="ARBA" id="ARBA00023015"/>
    </source>
</evidence>
<dbReference type="InterPro" id="IPR014710">
    <property type="entry name" value="RmlC-like_jellyroll"/>
</dbReference>
<dbReference type="PANTHER" id="PTHR43280:SF2">
    <property type="entry name" value="HTH-TYPE TRANSCRIPTIONAL REGULATOR EXSA"/>
    <property type="match status" value="1"/>
</dbReference>
<accession>A0A645A6J9</accession>
<keyword evidence="3" id="KW-0804">Transcription</keyword>
<dbReference type="InterPro" id="IPR009057">
    <property type="entry name" value="Homeodomain-like_sf"/>
</dbReference>
<evidence type="ECO:0000259" key="4">
    <source>
        <dbReference type="PROSITE" id="PS01124"/>
    </source>
</evidence>
<keyword evidence="2" id="KW-0238">DNA-binding</keyword>
<protein>
    <submittedName>
        <fullName evidence="5">HTH-type transcriptional activator RhaR</fullName>
    </submittedName>
</protein>
<evidence type="ECO:0000256" key="2">
    <source>
        <dbReference type="ARBA" id="ARBA00023125"/>
    </source>
</evidence>
<comment type="caution">
    <text evidence="5">The sequence shown here is derived from an EMBL/GenBank/DDBJ whole genome shotgun (WGS) entry which is preliminary data.</text>
</comment>
<dbReference type="InterPro" id="IPR018060">
    <property type="entry name" value="HTH_AraC"/>
</dbReference>
<gene>
    <name evidence="5" type="primary">rhaR_91</name>
    <name evidence="5" type="ORF">SDC9_94622</name>
</gene>
<sequence>MITQSYVASHLTEQNSYQRTLHFHDINEILFSLNSECSFFLGSNSFKISRGIMILIPEGTIHRKFNPSNMIVDTYTIHYPTSLLSAYSTPNTNLMRIYGSNAACVQLPDDKIELATRLFEGCLVSDDSSFGCDLRRNMRLLDILLEFYPYFDDGAKHTVSKSEESPFVADLIQYIQSHLTEHMSLDQLANEFFTSKYNLCRIFKKETGFTIVEYINSNRIRLACSILREEKQGYDVGNRVGFSNRSHFIRTFQQLTGTTPGGYAKQYRGYTNAPVFSNFTPHRDNS</sequence>
<dbReference type="AlphaFoldDB" id="A0A645A6J9"/>
<dbReference type="Gene3D" id="2.60.120.10">
    <property type="entry name" value="Jelly Rolls"/>
    <property type="match status" value="1"/>
</dbReference>
<name>A0A645A6J9_9ZZZZ</name>
<dbReference type="Gene3D" id="1.10.10.60">
    <property type="entry name" value="Homeodomain-like"/>
    <property type="match status" value="2"/>
</dbReference>
<dbReference type="SMART" id="SM00342">
    <property type="entry name" value="HTH_ARAC"/>
    <property type="match status" value="1"/>
</dbReference>
<dbReference type="SUPFAM" id="SSF51182">
    <property type="entry name" value="RmlC-like cupins"/>
    <property type="match status" value="1"/>
</dbReference>
<dbReference type="InterPro" id="IPR011051">
    <property type="entry name" value="RmlC_Cupin_sf"/>
</dbReference>
<keyword evidence="1" id="KW-0805">Transcription regulation</keyword>